<dbReference type="Proteomes" id="UP000249417">
    <property type="component" value="Unassembled WGS sequence"/>
</dbReference>
<name>A0A2W5PKQ0_9BACT</name>
<protein>
    <recommendedName>
        <fullName evidence="3">Bacteriophage protein</fullName>
    </recommendedName>
</protein>
<gene>
    <name evidence="1" type="ORF">DI551_08240</name>
</gene>
<sequence>MPLTSDRDTKESDGRRVPAGLAAATKIFGGSLVALNAAGYAVPGSASTTLKSAGRADSAVDNSTGAAGDKQVVIEKGTFLFNNSTSTDLITIADRGNDCYIVDDQTVAKTNGTNTRSIAGKIHDVTSQGVWVKFA</sequence>
<reference evidence="1 2" key="1">
    <citation type="submission" date="2017-08" db="EMBL/GenBank/DDBJ databases">
        <title>Infants hospitalized years apart are colonized by the same room-sourced microbial strains.</title>
        <authorList>
            <person name="Brooks B."/>
            <person name="Olm M.R."/>
            <person name="Firek B.A."/>
            <person name="Baker R."/>
            <person name="Thomas B.C."/>
            <person name="Morowitz M.J."/>
            <person name="Banfield J.F."/>
        </authorList>
    </citation>
    <scope>NUCLEOTIDE SEQUENCE [LARGE SCALE GENOMIC DNA]</scope>
    <source>
        <strain evidence="1">S2_005_002_R2_29</strain>
    </source>
</reference>
<evidence type="ECO:0008006" key="3">
    <source>
        <dbReference type="Google" id="ProtNLM"/>
    </source>
</evidence>
<evidence type="ECO:0000313" key="1">
    <source>
        <dbReference type="EMBL" id="PZQ45167.1"/>
    </source>
</evidence>
<evidence type="ECO:0000313" key="2">
    <source>
        <dbReference type="Proteomes" id="UP000249417"/>
    </source>
</evidence>
<accession>A0A2W5PKQ0</accession>
<comment type="caution">
    <text evidence="1">The sequence shown here is derived from an EMBL/GenBank/DDBJ whole genome shotgun (WGS) entry which is preliminary data.</text>
</comment>
<organism evidence="1 2">
    <name type="scientific">Micavibrio aeruginosavorus</name>
    <dbReference type="NCBI Taxonomy" id="349221"/>
    <lineage>
        <taxon>Bacteria</taxon>
        <taxon>Pseudomonadati</taxon>
        <taxon>Bdellovibrionota</taxon>
        <taxon>Bdellovibrionia</taxon>
        <taxon>Bdellovibrionales</taxon>
        <taxon>Pseudobdellovibrionaceae</taxon>
        <taxon>Micavibrio</taxon>
    </lineage>
</organism>
<proteinExistence type="predicted"/>
<dbReference type="AlphaFoldDB" id="A0A2W5PKQ0"/>
<dbReference type="EMBL" id="QFQB01000060">
    <property type="protein sequence ID" value="PZQ45167.1"/>
    <property type="molecule type" value="Genomic_DNA"/>
</dbReference>